<dbReference type="Proteomes" id="UP000586722">
    <property type="component" value="Unassembled WGS sequence"/>
</dbReference>
<protein>
    <submittedName>
        <fullName evidence="1">Rrf2 family transcriptional regulator</fullName>
    </submittedName>
</protein>
<proteinExistence type="predicted"/>
<dbReference type="GO" id="GO:0003700">
    <property type="term" value="F:DNA-binding transcription factor activity"/>
    <property type="evidence" value="ECO:0007669"/>
    <property type="project" value="TreeGrafter"/>
</dbReference>
<reference evidence="2" key="1">
    <citation type="submission" date="2020-01" db="EMBL/GenBank/DDBJ databases">
        <authorList>
            <person name="Fang Y."/>
            <person name="Sun R."/>
            <person name="Nie L."/>
            <person name="He J."/>
            <person name="Hao L."/>
            <person name="Wang L."/>
            <person name="Su S."/>
            <person name="Lv E."/>
            <person name="Zhang Z."/>
            <person name="Xie R."/>
            <person name="Liu H."/>
        </authorList>
    </citation>
    <scope>NUCLEOTIDE SEQUENCE [LARGE SCALE GENOMIC DNA]</scope>
    <source>
        <strain evidence="2">XCT-53</strain>
    </source>
</reference>
<sequence>MRLSQASDFALRILVHLGQTRTPQTVEGLSVTLGLSKSHVMKIVAHLGRAGILATSRGRGGGLTLRKDPAEIRLGAVVREMEPDLGVVACLQDGPADCVFLPRCALKSAMARATNAFIDSLDSNTLADVLPGTQPARPAAAPLPPAR</sequence>
<evidence type="ECO:0000313" key="2">
    <source>
        <dbReference type="Proteomes" id="UP000586722"/>
    </source>
</evidence>
<dbReference type="SUPFAM" id="SSF46785">
    <property type="entry name" value="Winged helix' DNA-binding domain"/>
    <property type="match status" value="1"/>
</dbReference>
<dbReference type="NCBIfam" id="TIGR00738">
    <property type="entry name" value="rrf2_super"/>
    <property type="match status" value="1"/>
</dbReference>
<dbReference type="GO" id="GO:0003677">
    <property type="term" value="F:DNA binding"/>
    <property type="evidence" value="ECO:0007669"/>
    <property type="project" value="UniProtKB-KW"/>
</dbReference>
<dbReference type="InterPro" id="IPR000944">
    <property type="entry name" value="Tscrpt_reg_Rrf2"/>
</dbReference>
<organism evidence="1 2">
    <name type="scientific">Pannonibacter tanglangensis</name>
    <dbReference type="NCBI Taxonomy" id="2750084"/>
    <lineage>
        <taxon>Bacteria</taxon>
        <taxon>Pseudomonadati</taxon>
        <taxon>Pseudomonadota</taxon>
        <taxon>Alphaproteobacteria</taxon>
        <taxon>Hyphomicrobiales</taxon>
        <taxon>Stappiaceae</taxon>
        <taxon>Pannonibacter</taxon>
    </lineage>
</organism>
<dbReference type="EMBL" id="JAABLQ010000001">
    <property type="protein sequence ID" value="NBN79025.1"/>
    <property type="molecule type" value="Genomic_DNA"/>
</dbReference>
<dbReference type="PROSITE" id="PS51197">
    <property type="entry name" value="HTH_RRF2_2"/>
    <property type="match status" value="1"/>
</dbReference>
<dbReference type="InterPro" id="IPR036390">
    <property type="entry name" value="WH_DNA-bd_sf"/>
</dbReference>
<keyword evidence="2" id="KW-1185">Reference proteome</keyword>
<comment type="caution">
    <text evidence="1">The sequence shown here is derived from an EMBL/GenBank/DDBJ whole genome shotgun (WGS) entry which is preliminary data.</text>
</comment>
<dbReference type="GO" id="GO:0005829">
    <property type="term" value="C:cytosol"/>
    <property type="evidence" value="ECO:0007669"/>
    <property type="project" value="TreeGrafter"/>
</dbReference>
<name>A0A7X5F3C2_9HYPH</name>
<dbReference type="AlphaFoldDB" id="A0A7X5F3C2"/>
<dbReference type="RefSeq" id="WP_161676469.1">
    <property type="nucleotide sequence ID" value="NZ_JAABLP010000003.1"/>
</dbReference>
<accession>A0A7X5F3C2</accession>
<dbReference type="PANTHER" id="PTHR33221">
    <property type="entry name" value="WINGED HELIX-TURN-HELIX TRANSCRIPTIONAL REGULATOR, RRF2 FAMILY"/>
    <property type="match status" value="1"/>
</dbReference>
<gene>
    <name evidence="1" type="ORF">GWI72_12170</name>
</gene>
<evidence type="ECO:0000313" key="1">
    <source>
        <dbReference type="EMBL" id="NBN79025.1"/>
    </source>
</evidence>
<dbReference type="Pfam" id="PF02082">
    <property type="entry name" value="Rrf2"/>
    <property type="match status" value="1"/>
</dbReference>
<dbReference type="Gene3D" id="1.10.10.10">
    <property type="entry name" value="Winged helix-like DNA-binding domain superfamily/Winged helix DNA-binding domain"/>
    <property type="match status" value="1"/>
</dbReference>
<dbReference type="PANTHER" id="PTHR33221:SF4">
    <property type="entry name" value="HTH-TYPE TRANSCRIPTIONAL REPRESSOR NSRR"/>
    <property type="match status" value="1"/>
</dbReference>
<dbReference type="InterPro" id="IPR036388">
    <property type="entry name" value="WH-like_DNA-bd_sf"/>
</dbReference>